<dbReference type="Proteomes" id="UP000040088">
    <property type="component" value="Unassembled WGS sequence"/>
</dbReference>
<evidence type="ECO:0000313" key="2">
    <source>
        <dbReference type="Proteomes" id="UP000040088"/>
    </source>
</evidence>
<accession>A0A0T9UY68</accession>
<gene>
    <name evidence="1" type="ORF">ERS008460_03869</name>
</gene>
<proteinExistence type="predicted"/>
<sequence>MGTMRLDLFHQLELSCTSATRAVTVTDVFML</sequence>
<dbReference type="AlphaFoldDB" id="A0A0T9UY68"/>
<evidence type="ECO:0000313" key="1">
    <source>
        <dbReference type="EMBL" id="CNL82497.1"/>
    </source>
</evidence>
<dbReference type="EMBL" id="CQEM01000024">
    <property type="protein sequence ID" value="CNL82497.1"/>
    <property type="molecule type" value="Genomic_DNA"/>
</dbReference>
<reference evidence="2" key="1">
    <citation type="submission" date="2015-03" db="EMBL/GenBank/DDBJ databases">
        <authorList>
            <consortium name="Pathogen Informatics"/>
        </authorList>
    </citation>
    <scope>NUCLEOTIDE SEQUENCE [LARGE SCALE GENOMIC DNA]</scope>
    <source>
        <strain evidence="2">IP27925</strain>
    </source>
</reference>
<organism evidence="1 2">
    <name type="scientific">Yersinia aleksiciae</name>
    <dbReference type="NCBI Taxonomy" id="263819"/>
    <lineage>
        <taxon>Bacteria</taxon>
        <taxon>Pseudomonadati</taxon>
        <taxon>Pseudomonadota</taxon>
        <taxon>Gammaproteobacteria</taxon>
        <taxon>Enterobacterales</taxon>
        <taxon>Yersiniaceae</taxon>
        <taxon>Yersinia</taxon>
    </lineage>
</organism>
<protein>
    <submittedName>
        <fullName evidence="1">Uncharacterized protein</fullName>
    </submittedName>
</protein>
<name>A0A0T9UY68_YERAE</name>